<dbReference type="AlphaFoldDB" id="A0A0R0E9A9"/>
<dbReference type="SUPFAM" id="SSF110997">
    <property type="entry name" value="Sporulation related repeat"/>
    <property type="match status" value="1"/>
</dbReference>
<reference evidence="2 3" key="1">
    <citation type="submission" date="2015-05" db="EMBL/GenBank/DDBJ databases">
        <title>Genome sequencing and analysis of members of genus Stenotrophomonas.</title>
        <authorList>
            <person name="Patil P.P."/>
            <person name="Midha S."/>
            <person name="Patil P.B."/>
        </authorList>
    </citation>
    <scope>NUCLEOTIDE SEQUENCE [LARGE SCALE GENOMIC DNA]</scope>
    <source>
        <strain evidence="2 3">JCM 16244</strain>
    </source>
</reference>
<dbReference type="RefSeq" id="WP_057640391.1">
    <property type="nucleotide sequence ID" value="NZ_LDJP01000032.1"/>
</dbReference>
<organism evidence="2 3">
    <name type="scientific">Stenotrophomonas daejeonensis</name>
    <dbReference type="NCBI Taxonomy" id="659018"/>
    <lineage>
        <taxon>Bacteria</taxon>
        <taxon>Pseudomonadati</taxon>
        <taxon>Pseudomonadota</taxon>
        <taxon>Gammaproteobacteria</taxon>
        <taxon>Lysobacterales</taxon>
        <taxon>Lysobacteraceae</taxon>
        <taxon>Stenotrophomonas</taxon>
    </lineage>
</organism>
<accession>A0A0R0E9A9</accession>
<feature type="domain" description="SPOR" evidence="1">
    <location>
        <begin position="71"/>
        <end position="150"/>
    </location>
</feature>
<proteinExistence type="predicted"/>
<evidence type="ECO:0000313" key="2">
    <source>
        <dbReference type="EMBL" id="KRG86756.1"/>
    </source>
</evidence>
<protein>
    <recommendedName>
        <fullName evidence="1">SPOR domain-containing protein</fullName>
    </recommendedName>
</protein>
<dbReference type="OrthoDB" id="5986009at2"/>
<comment type="caution">
    <text evidence="2">The sequence shown here is derived from an EMBL/GenBank/DDBJ whole genome shotgun (WGS) entry which is preliminary data.</text>
</comment>
<dbReference type="EMBL" id="LDJP01000032">
    <property type="protein sequence ID" value="KRG86756.1"/>
    <property type="molecule type" value="Genomic_DNA"/>
</dbReference>
<dbReference type="InterPro" id="IPR036680">
    <property type="entry name" value="SPOR-like_sf"/>
</dbReference>
<dbReference type="PROSITE" id="PS51724">
    <property type="entry name" value="SPOR"/>
    <property type="match status" value="1"/>
</dbReference>
<sequence>MLNRFLIVVLAILNVGVALWWMAPRAPEPSPPEPAETGVARLELVVPEALPATAAVAAPPAAEAADPPAAADSAAERCLSLGPFADKARAQAAVATLGADLLRSHLREVPPRAASSYRVILPPAATREEAQATAKRIADAGFGDYFIMGQGEEANAIALGQYRSREGAERRQATLVEAGFPAQLLTSGGEEASSWWLDAAHAGTVPAAALQRRSGAQRQQVLDCARLR</sequence>
<evidence type="ECO:0000259" key="1">
    <source>
        <dbReference type="PROSITE" id="PS51724"/>
    </source>
</evidence>
<name>A0A0R0E9A9_9GAMM</name>
<dbReference type="Pfam" id="PF05036">
    <property type="entry name" value="SPOR"/>
    <property type="match status" value="1"/>
</dbReference>
<dbReference type="InterPro" id="IPR007730">
    <property type="entry name" value="SPOR-like_dom"/>
</dbReference>
<dbReference type="Proteomes" id="UP000050940">
    <property type="component" value="Unassembled WGS sequence"/>
</dbReference>
<dbReference type="Gene3D" id="3.30.70.1070">
    <property type="entry name" value="Sporulation related repeat"/>
    <property type="match status" value="1"/>
</dbReference>
<dbReference type="GO" id="GO:0042834">
    <property type="term" value="F:peptidoglycan binding"/>
    <property type="evidence" value="ECO:0007669"/>
    <property type="project" value="InterPro"/>
</dbReference>
<dbReference type="PATRIC" id="fig|659018.3.peg.1181"/>
<keyword evidence="3" id="KW-1185">Reference proteome</keyword>
<dbReference type="STRING" id="659018.ABB34_06275"/>
<evidence type="ECO:0000313" key="3">
    <source>
        <dbReference type="Proteomes" id="UP000050940"/>
    </source>
</evidence>
<gene>
    <name evidence="2" type="ORF">ABB34_06275</name>
</gene>